<keyword evidence="7 14" id="KW-0547">Nucleotide-binding</keyword>
<evidence type="ECO:0000256" key="13">
    <source>
        <dbReference type="ARBA" id="ARBA00048583"/>
    </source>
</evidence>
<dbReference type="CDD" id="cd07504">
    <property type="entry name" value="HAD_5NT"/>
    <property type="match status" value="1"/>
</dbReference>
<evidence type="ECO:0000256" key="5">
    <source>
        <dbReference type="ARBA" id="ARBA00022490"/>
    </source>
</evidence>
<name>A0A6I8P2K4_ORNAN</name>
<reference evidence="15 16" key="1">
    <citation type="journal article" date="2008" name="Nature">
        <title>Genome analysis of the platypus reveals unique signatures of evolution.</title>
        <authorList>
            <person name="Warren W.C."/>
            <person name="Hillier L.W."/>
            <person name="Marshall Graves J.A."/>
            <person name="Birney E."/>
            <person name="Ponting C.P."/>
            <person name="Grutzner F."/>
            <person name="Belov K."/>
            <person name="Miller W."/>
            <person name="Clarke L."/>
            <person name="Chinwalla A.T."/>
            <person name="Yang S.P."/>
            <person name="Heger A."/>
            <person name="Locke D.P."/>
            <person name="Miethke P."/>
            <person name="Waters P.D."/>
            <person name="Veyrunes F."/>
            <person name="Fulton L."/>
            <person name="Fulton B."/>
            <person name="Graves T."/>
            <person name="Wallis J."/>
            <person name="Puente X.S."/>
            <person name="Lopez-Otin C."/>
            <person name="Ordonez G.R."/>
            <person name="Eichler E.E."/>
            <person name="Chen L."/>
            <person name="Cheng Z."/>
            <person name="Deakin J.E."/>
            <person name="Alsop A."/>
            <person name="Thompson K."/>
            <person name="Kirby P."/>
            <person name="Papenfuss A.T."/>
            <person name="Wakefield M.J."/>
            <person name="Olender T."/>
            <person name="Lancet D."/>
            <person name="Huttley G.A."/>
            <person name="Smit A.F."/>
            <person name="Pask A."/>
            <person name="Temple-Smith P."/>
            <person name="Batzer M.A."/>
            <person name="Walker J.A."/>
            <person name="Konkel M.K."/>
            <person name="Harris R.S."/>
            <person name="Whittington C.M."/>
            <person name="Wong E.S."/>
            <person name="Gemmell N.J."/>
            <person name="Buschiazzo E."/>
            <person name="Vargas Jentzsch I.M."/>
            <person name="Merkel A."/>
            <person name="Schmitz J."/>
            <person name="Zemann A."/>
            <person name="Churakov G."/>
            <person name="Kriegs J.O."/>
            <person name="Brosius J."/>
            <person name="Murchison E.P."/>
            <person name="Sachidanandam R."/>
            <person name="Smith C."/>
            <person name="Hannon G.J."/>
            <person name="Tsend-Ayush E."/>
            <person name="McMillan D."/>
            <person name="Attenborough R."/>
            <person name="Rens W."/>
            <person name="Ferguson-Smith M."/>
            <person name="Lefevre C.M."/>
            <person name="Sharp J.A."/>
            <person name="Nicholas K.R."/>
            <person name="Ray D.A."/>
            <person name="Kube M."/>
            <person name="Reinhardt R."/>
            <person name="Pringle T.H."/>
            <person name="Taylor J."/>
            <person name="Jones R.C."/>
            <person name="Nixon B."/>
            <person name="Dacheux J.L."/>
            <person name="Niwa H."/>
            <person name="Sekita Y."/>
            <person name="Huang X."/>
            <person name="Stark A."/>
            <person name="Kheradpour P."/>
            <person name="Kellis M."/>
            <person name="Flicek P."/>
            <person name="Chen Y."/>
            <person name="Webber C."/>
            <person name="Hardison R."/>
            <person name="Nelson J."/>
            <person name="Hallsworth-Pepin K."/>
            <person name="Delehaunty K."/>
            <person name="Markovic C."/>
            <person name="Minx P."/>
            <person name="Feng Y."/>
            <person name="Kremitzki C."/>
            <person name="Mitreva M."/>
            <person name="Glasscock J."/>
            <person name="Wylie T."/>
            <person name="Wohldmann P."/>
            <person name="Thiru P."/>
            <person name="Nhan M.N."/>
            <person name="Pohl C.S."/>
            <person name="Smith S.M."/>
            <person name="Hou S."/>
            <person name="Nefedov M."/>
            <person name="de Jong P.J."/>
            <person name="Renfree M.B."/>
            <person name="Mardis E.R."/>
            <person name="Wilson R.K."/>
        </authorList>
    </citation>
    <scope>NUCLEOTIDE SEQUENCE [LARGE SCALE GENOMIC DNA]</scope>
    <source>
        <strain evidence="15 16">Glennie</strain>
    </source>
</reference>
<dbReference type="AlphaFoldDB" id="A0A6I8P2K4"/>
<comment type="catalytic activity">
    <reaction evidence="1 14">
        <text>a ribonucleoside 5'-phosphate + H2O = a ribonucleoside + phosphate</text>
        <dbReference type="Rhea" id="RHEA:12484"/>
        <dbReference type="ChEBI" id="CHEBI:15377"/>
        <dbReference type="ChEBI" id="CHEBI:18254"/>
        <dbReference type="ChEBI" id="CHEBI:43474"/>
        <dbReference type="ChEBI" id="CHEBI:58043"/>
        <dbReference type="EC" id="3.1.3.5"/>
    </reaction>
</comment>
<dbReference type="NCBIfam" id="TIGR01544">
    <property type="entry name" value="HAD-SF-IE"/>
    <property type="match status" value="1"/>
</dbReference>
<dbReference type="SFLD" id="SFLDG01128">
    <property type="entry name" value="C1.4:_5'-Nucleotidase_Like"/>
    <property type="match status" value="1"/>
</dbReference>
<comment type="similarity">
    <text evidence="3 14">Belongs to the pyrimidine 5'-nucleotidase family.</text>
</comment>
<comment type="catalytic activity">
    <reaction evidence="13">
        <text>N(7)-methyl-GMP + H2O = N(7)-methylguanosine + phosphate</text>
        <dbReference type="Rhea" id="RHEA:37107"/>
        <dbReference type="ChEBI" id="CHEBI:15377"/>
        <dbReference type="ChEBI" id="CHEBI:20794"/>
        <dbReference type="ChEBI" id="CHEBI:43474"/>
        <dbReference type="ChEBI" id="CHEBI:58285"/>
        <dbReference type="EC" id="3.1.3.91"/>
    </reaction>
</comment>
<evidence type="ECO:0000256" key="10">
    <source>
        <dbReference type="ARBA" id="ARBA00023080"/>
    </source>
</evidence>
<evidence type="ECO:0000256" key="2">
    <source>
        <dbReference type="ARBA" id="ARBA00004496"/>
    </source>
</evidence>
<dbReference type="SUPFAM" id="SSF56784">
    <property type="entry name" value="HAD-like"/>
    <property type="match status" value="1"/>
</dbReference>
<comment type="subunit">
    <text evidence="4">Monomer.</text>
</comment>
<comment type="function">
    <text evidence="12">Specifically hydrolyzes 7-methylguanosine monophosphate (m(7)GMP) to 7-methylguanosine and inorganic phosphate. The specific activity for m(7)GMP may protect cells against undesired salvage of m(7)GMP and its incorporation into nucleic acids. Also has weak activity for CMP. UMP and purine nucleotides are poor substrates.</text>
</comment>
<keyword evidence="6" id="KW-0479">Metal-binding</keyword>
<keyword evidence="16" id="KW-1185">Reference proteome</keyword>
<dbReference type="InterPro" id="IPR006434">
    <property type="entry name" value="Pyrimidine_nucleotidase_eu"/>
</dbReference>
<dbReference type="GO" id="GO:0000166">
    <property type="term" value="F:nucleotide binding"/>
    <property type="evidence" value="ECO:0007669"/>
    <property type="project" value="UniProtKB-KW"/>
</dbReference>
<evidence type="ECO:0000256" key="1">
    <source>
        <dbReference type="ARBA" id="ARBA00000815"/>
    </source>
</evidence>
<gene>
    <name evidence="15" type="primary">NT5C3B</name>
</gene>
<evidence type="ECO:0000256" key="9">
    <source>
        <dbReference type="ARBA" id="ARBA00022842"/>
    </source>
</evidence>
<dbReference type="PANTHER" id="PTHR13045:SF15">
    <property type="entry name" value="7-METHYLGUANOSINE PHOSPHATE-SPECIFIC 5'-NUCLEOTIDASE"/>
    <property type="match status" value="1"/>
</dbReference>
<evidence type="ECO:0000256" key="11">
    <source>
        <dbReference type="ARBA" id="ARBA00036362"/>
    </source>
</evidence>
<evidence type="ECO:0000256" key="3">
    <source>
        <dbReference type="ARBA" id="ARBA00008389"/>
    </source>
</evidence>
<keyword evidence="5 14" id="KW-0963">Cytoplasm</keyword>
<dbReference type="EC" id="3.1.3.5" evidence="14"/>
<dbReference type="Proteomes" id="UP000002279">
    <property type="component" value="Chromosome 11"/>
</dbReference>
<dbReference type="InterPro" id="IPR036412">
    <property type="entry name" value="HAD-like_sf"/>
</dbReference>
<dbReference type="GO" id="GO:0009117">
    <property type="term" value="P:nucleotide metabolic process"/>
    <property type="evidence" value="ECO:0007669"/>
    <property type="project" value="UniProtKB-KW"/>
</dbReference>
<reference evidence="15" key="3">
    <citation type="submission" date="2025-09" db="UniProtKB">
        <authorList>
            <consortium name="Ensembl"/>
        </authorList>
    </citation>
    <scope>IDENTIFICATION</scope>
    <source>
        <strain evidence="15">Glennie</strain>
    </source>
</reference>
<dbReference type="GO" id="GO:0016787">
    <property type="term" value="F:hydrolase activity"/>
    <property type="evidence" value="ECO:0007669"/>
    <property type="project" value="UniProtKB-KW"/>
</dbReference>
<evidence type="ECO:0000256" key="6">
    <source>
        <dbReference type="ARBA" id="ARBA00022723"/>
    </source>
</evidence>
<organism evidence="15 16">
    <name type="scientific">Ornithorhynchus anatinus</name>
    <name type="common">Duckbill platypus</name>
    <dbReference type="NCBI Taxonomy" id="9258"/>
    <lineage>
        <taxon>Eukaryota</taxon>
        <taxon>Metazoa</taxon>
        <taxon>Chordata</taxon>
        <taxon>Craniata</taxon>
        <taxon>Vertebrata</taxon>
        <taxon>Euteleostomi</taxon>
        <taxon>Mammalia</taxon>
        <taxon>Monotremata</taxon>
        <taxon>Ornithorhynchidae</taxon>
        <taxon>Ornithorhynchus</taxon>
    </lineage>
</organism>
<dbReference type="InterPro" id="IPR023214">
    <property type="entry name" value="HAD_sf"/>
</dbReference>
<comment type="catalytic activity">
    <reaction evidence="11">
        <text>CMP + H2O = cytidine + phosphate</text>
        <dbReference type="Rhea" id="RHEA:29367"/>
        <dbReference type="ChEBI" id="CHEBI:15377"/>
        <dbReference type="ChEBI" id="CHEBI:17562"/>
        <dbReference type="ChEBI" id="CHEBI:43474"/>
        <dbReference type="ChEBI" id="CHEBI:60377"/>
        <dbReference type="EC" id="3.1.3.91"/>
    </reaction>
</comment>
<comment type="subcellular location">
    <subcellularLocation>
        <location evidence="2 14">Cytoplasm</location>
    </subcellularLocation>
</comment>
<evidence type="ECO:0000256" key="8">
    <source>
        <dbReference type="ARBA" id="ARBA00022801"/>
    </source>
</evidence>
<dbReference type="GO" id="GO:0005737">
    <property type="term" value="C:cytoplasm"/>
    <property type="evidence" value="ECO:0000318"/>
    <property type="project" value="GO_Central"/>
</dbReference>
<evidence type="ECO:0000313" key="15">
    <source>
        <dbReference type="Ensembl" id="ENSOANP00000047212.1"/>
    </source>
</evidence>
<keyword evidence="8 14" id="KW-0378">Hydrolase</keyword>
<dbReference type="GeneTree" id="ENSGT00390000012959"/>
<reference evidence="15" key="2">
    <citation type="submission" date="2025-08" db="UniProtKB">
        <authorList>
            <consortium name="Ensembl"/>
        </authorList>
    </citation>
    <scope>IDENTIFICATION</scope>
    <source>
        <strain evidence="15">Glennie</strain>
    </source>
</reference>
<evidence type="ECO:0000256" key="7">
    <source>
        <dbReference type="ARBA" id="ARBA00022741"/>
    </source>
</evidence>
<dbReference type="FunFam" id="3.40.50.1000:FF:000032">
    <property type="entry name" value="Cytosolic 5-nucleotidase 3-like"/>
    <property type="match status" value="1"/>
</dbReference>
<evidence type="ECO:0000256" key="12">
    <source>
        <dbReference type="ARBA" id="ARBA00046090"/>
    </source>
</evidence>
<proteinExistence type="inferred from homology"/>
<dbReference type="FunCoup" id="A0A6I8P2K4">
    <property type="interactions" value="897"/>
</dbReference>
<keyword evidence="10 14" id="KW-0546">Nucleotide metabolism</keyword>
<sequence>MAEQVEALMKASVLMRNPQRVRDTIASLRSGGVDKLQVISDFDMTLSRFGFRGRRCPTSHNILDTSKVVSEVCQQQLKDLLHFYYPIEIDPNRTVDEKLPLMVDWWTKAHGLLCQQKIQQCQLAQIVRDSDVMLREGFETFFNTLHLSHVPLFIFSAGVGDIVEEITRQAGVLHPNVQVVSNFMDFDEDGILWRFKDPLIHTYNKNSSVLEGSSAQLQARPNVILLGDSMGDLTMADSVPGLSILLKIGFLNDKVEEQRERYLDAYDIVLEKDETLDVVIAPRLGKRSILLWPGWDCPTPGPAASCTVIPQP</sequence>
<accession>A0A6I8P2K4</accession>
<dbReference type="PANTHER" id="PTHR13045">
    <property type="entry name" value="5'-NUCLEOTIDASE"/>
    <property type="match status" value="1"/>
</dbReference>
<dbReference type="SFLD" id="SFLDS00003">
    <property type="entry name" value="Haloacid_Dehalogenase"/>
    <property type="match status" value="1"/>
</dbReference>
<dbReference type="Gene3D" id="1.10.150.340">
    <property type="entry name" value="Pyrimidine 5'-nucleotidase (UMPH-1), N-terminal domain"/>
    <property type="match status" value="1"/>
</dbReference>
<dbReference type="OMA" id="THFISNM"/>
<dbReference type="Pfam" id="PF05822">
    <property type="entry name" value="UMPH-1"/>
    <property type="match status" value="1"/>
</dbReference>
<dbReference type="GO" id="GO:0000287">
    <property type="term" value="F:magnesium ion binding"/>
    <property type="evidence" value="ECO:0007669"/>
    <property type="project" value="InterPro"/>
</dbReference>
<dbReference type="Bgee" id="ENSOANG00000048924">
    <property type="expression patterns" value="Expressed in testis and 7 other cell types or tissues"/>
</dbReference>
<dbReference type="Ensembl" id="ENSOANT00000071179.1">
    <property type="protein sequence ID" value="ENSOANP00000047212.1"/>
    <property type="gene ID" value="ENSOANG00000048924.1"/>
</dbReference>
<dbReference type="InParanoid" id="A0A6I8P2K4"/>
<evidence type="ECO:0000313" key="16">
    <source>
        <dbReference type="Proteomes" id="UP000002279"/>
    </source>
</evidence>
<dbReference type="Gene3D" id="3.40.50.1000">
    <property type="entry name" value="HAD superfamily/HAD-like"/>
    <property type="match status" value="1"/>
</dbReference>
<evidence type="ECO:0000256" key="14">
    <source>
        <dbReference type="RuleBase" id="RU361276"/>
    </source>
</evidence>
<dbReference type="FunFam" id="1.10.150.340:FF:000001">
    <property type="entry name" value="Cytosolic 5-nucleotidase 3-like"/>
    <property type="match status" value="1"/>
</dbReference>
<protein>
    <recommendedName>
        <fullName evidence="14">5'-nucleotidase</fullName>
        <ecNumber evidence="14">3.1.3.5</ecNumber>
    </recommendedName>
</protein>
<evidence type="ECO:0000256" key="4">
    <source>
        <dbReference type="ARBA" id="ARBA00011245"/>
    </source>
</evidence>
<keyword evidence="9" id="KW-0460">Magnesium</keyword>